<evidence type="ECO:0000313" key="4">
    <source>
        <dbReference type="Proteomes" id="UP001231189"/>
    </source>
</evidence>
<evidence type="ECO:0000313" key="3">
    <source>
        <dbReference type="EMBL" id="KAK1668244.1"/>
    </source>
</evidence>
<evidence type="ECO:0000256" key="1">
    <source>
        <dbReference type="SAM" id="MobiDB-lite"/>
    </source>
</evidence>
<sequence length="445" mass="51143">MGSEVTQAEIEWLYRSRRIPEEVFCRIPGPELKPVPRPGEYIVFAAHFEHGFGLPASDIFRRFLDFYELQPHHLLGNAIFYLSSFTAFMEGYAGITPSVNNFSFFYYLRKNSLQDKKLPYPKPFVRCGGCILSPRQGSNFYKLAGLESVQTWQKSFFYVRNGGPEDFINLPDYVPGPPSMTNRLHYPMDDRESQRVAQYVDKSQEETNLCAEDLNFCRIAREVPPSYAPNRRFHDDCDADPYVKKTHKMGPTYVKRPGNFSTPPEHPSGSDDEVVILELYCPNSWTTLPPEGEKTKPRPLRPAPAKLPIQAQEEGKRWALRREEAEARDAGCYRGSPEPHQERTRHADGSSCRCYQDFPSSSVKPGTIWYRQMSSLPSERQHKCGVRGPRTFSSPRGGGFIFPSRHRRRRRQQHRRRKGRSRAGGTSGSSYSKEEEEEEGHCLSR</sequence>
<dbReference type="EMBL" id="JAUUTY010000003">
    <property type="protein sequence ID" value="KAK1668244.1"/>
    <property type="molecule type" value="Genomic_DNA"/>
</dbReference>
<gene>
    <name evidence="3" type="ORF">QYE76_056403</name>
</gene>
<feature type="region of interest" description="Disordered" evidence="1">
    <location>
        <begin position="248"/>
        <end position="271"/>
    </location>
</feature>
<dbReference type="PANTHER" id="PTHR33026:SF7">
    <property type="entry name" value="OS03G0100275 PROTEIN"/>
    <property type="match status" value="1"/>
</dbReference>
<comment type="caution">
    <text evidence="3">The sequence shown here is derived from an EMBL/GenBank/DDBJ whole genome shotgun (WGS) entry which is preliminary data.</text>
</comment>
<proteinExistence type="predicted"/>
<keyword evidence="4" id="KW-1185">Reference proteome</keyword>
<accession>A0AAD8WMT0</accession>
<feature type="region of interest" description="Disordered" evidence="1">
    <location>
        <begin position="327"/>
        <end position="352"/>
    </location>
</feature>
<dbReference type="Pfam" id="PF04195">
    <property type="entry name" value="Transposase_28"/>
    <property type="match status" value="1"/>
</dbReference>
<dbReference type="Proteomes" id="UP001231189">
    <property type="component" value="Unassembled WGS sequence"/>
</dbReference>
<dbReference type="PANTHER" id="PTHR33026">
    <property type="entry name" value="OS06G0360600 PROTEIN"/>
    <property type="match status" value="1"/>
</dbReference>
<protein>
    <recommendedName>
        <fullName evidence="2">Transposase (putative) gypsy type domain-containing protein</fullName>
    </recommendedName>
</protein>
<dbReference type="InterPro" id="IPR007321">
    <property type="entry name" value="Transposase_28"/>
</dbReference>
<reference evidence="3" key="1">
    <citation type="submission" date="2023-07" db="EMBL/GenBank/DDBJ databases">
        <title>A chromosome-level genome assembly of Lolium multiflorum.</title>
        <authorList>
            <person name="Chen Y."/>
            <person name="Copetti D."/>
            <person name="Kolliker R."/>
            <person name="Studer B."/>
        </authorList>
    </citation>
    <scope>NUCLEOTIDE SEQUENCE</scope>
    <source>
        <strain evidence="3">02402/16</strain>
        <tissue evidence="3">Leaf</tissue>
    </source>
</reference>
<organism evidence="3 4">
    <name type="scientific">Lolium multiflorum</name>
    <name type="common">Italian ryegrass</name>
    <name type="synonym">Lolium perenne subsp. multiflorum</name>
    <dbReference type="NCBI Taxonomy" id="4521"/>
    <lineage>
        <taxon>Eukaryota</taxon>
        <taxon>Viridiplantae</taxon>
        <taxon>Streptophyta</taxon>
        <taxon>Embryophyta</taxon>
        <taxon>Tracheophyta</taxon>
        <taxon>Spermatophyta</taxon>
        <taxon>Magnoliopsida</taxon>
        <taxon>Liliopsida</taxon>
        <taxon>Poales</taxon>
        <taxon>Poaceae</taxon>
        <taxon>BOP clade</taxon>
        <taxon>Pooideae</taxon>
        <taxon>Poodae</taxon>
        <taxon>Poeae</taxon>
        <taxon>Poeae Chloroplast Group 2 (Poeae type)</taxon>
        <taxon>Loliodinae</taxon>
        <taxon>Loliinae</taxon>
        <taxon>Lolium</taxon>
    </lineage>
</organism>
<feature type="domain" description="Transposase (putative) gypsy type" evidence="2">
    <location>
        <begin position="42"/>
        <end position="109"/>
    </location>
</feature>
<feature type="compositionally biased region" description="Basic residues" evidence="1">
    <location>
        <begin position="404"/>
        <end position="421"/>
    </location>
</feature>
<dbReference type="AlphaFoldDB" id="A0AAD8WMT0"/>
<evidence type="ECO:0000259" key="2">
    <source>
        <dbReference type="Pfam" id="PF04195"/>
    </source>
</evidence>
<name>A0AAD8WMT0_LOLMU</name>
<feature type="region of interest" description="Disordered" evidence="1">
    <location>
        <begin position="377"/>
        <end position="445"/>
    </location>
</feature>
<feature type="compositionally biased region" description="Basic and acidic residues" evidence="1">
    <location>
        <begin position="327"/>
        <end position="348"/>
    </location>
</feature>